<protein>
    <submittedName>
        <fullName evidence="1">Uncharacterized protein</fullName>
    </submittedName>
</protein>
<evidence type="ECO:0000313" key="2">
    <source>
        <dbReference type="Proteomes" id="UP000198875"/>
    </source>
</evidence>
<sequence>MLTGYPPAAIAWFAQVLAHWNQPAWGLKPPGVPRKDSKNDPI</sequence>
<dbReference type="Proteomes" id="UP000198875">
    <property type="component" value="Unassembled WGS sequence"/>
</dbReference>
<dbReference type="AlphaFoldDB" id="A0A0U0WAW6"/>
<organism evidence="1 2">
    <name type="scientific">Mycobacterium bohemicum DSM 44277</name>
    <dbReference type="NCBI Taxonomy" id="1236609"/>
    <lineage>
        <taxon>Bacteria</taxon>
        <taxon>Bacillati</taxon>
        <taxon>Actinomycetota</taxon>
        <taxon>Actinomycetes</taxon>
        <taxon>Mycobacteriales</taxon>
        <taxon>Mycobacteriaceae</taxon>
        <taxon>Mycobacterium</taxon>
    </lineage>
</organism>
<name>A0A0U0WAW6_MYCBE</name>
<reference evidence="1 2" key="1">
    <citation type="submission" date="2015-03" db="EMBL/GenBank/DDBJ databases">
        <authorList>
            <person name="Murphy D."/>
        </authorList>
    </citation>
    <scope>NUCLEOTIDE SEQUENCE [LARGE SCALE GENOMIC DNA]</scope>
    <source>
        <strain evidence="1 2">DSM 44277</strain>
    </source>
</reference>
<gene>
    <name evidence="1" type="ORF">BN971_03260</name>
</gene>
<evidence type="ECO:0000313" key="1">
    <source>
        <dbReference type="EMBL" id="CPR11967.1"/>
    </source>
</evidence>
<dbReference type="EMBL" id="CSTD01000003">
    <property type="protein sequence ID" value="CPR11967.1"/>
    <property type="molecule type" value="Genomic_DNA"/>
</dbReference>
<proteinExistence type="predicted"/>
<accession>A0A0U0WAW6</accession>